<dbReference type="FunCoup" id="A0A0G4FKX1">
    <property type="interactions" value="281"/>
</dbReference>
<dbReference type="Gene3D" id="3.40.50.20">
    <property type="match status" value="2"/>
</dbReference>
<reference evidence="18 19" key="1">
    <citation type="submission" date="2014-11" db="EMBL/GenBank/DDBJ databases">
        <authorList>
            <person name="Zhu J."/>
            <person name="Qi W."/>
            <person name="Song R."/>
        </authorList>
    </citation>
    <scope>NUCLEOTIDE SEQUENCE [LARGE SCALE GENOMIC DNA]</scope>
</reference>
<name>A0A0G4FKX1_VITBC</name>
<keyword evidence="4" id="KW-0055">Arginine biosynthesis</keyword>
<feature type="domain" description="Carbamoyl phosphate synthase ATP-binding" evidence="16">
    <location>
        <begin position="1268"/>
        <end position="1282"/>
    </location>
</feature>
<dbReference type="InterPro" id="IPR005480">
    <property type="entry name" value="CPSase_lsu_oligo"/>
</dbReference>
<dbReference type="Pfam" id="PF25596">
    <property type="entry name" value="CPSase_L_D1"/>
    <property type="match status" value="2"/>
</dbReference>
<dbReference type="InterPro" id="IPR058047">
    <property type="entry name" value="CPSase_preATP-grasp"/>
</dbReference>
<keyword evidence="5" id="KW-0436">Ligase</keyword>
<keyword evidence="10" id="KW-0067">ATP-binding</keyword>
<evidence type="ECO:0000256" key="2">
    <source>
        <dbReference type="ARBA" id="ARBA00004730"/>
    </source>
</evidence>
<dbReference type="PRINTS" id="PR00099">
    <property type="entry name" value="CPSGATASE"/>
</dbReference>
<evidence type="ECO:0000256" key="13">
    <source>
        <dbReference type="ARBA" id="ARBA00023211"/>
    </source>
</evidence>
<organism evidence="18 19">
    <name type="scientific">Vitrella brassicaformis (strain CCMP3155)</name>
    <dbReference type="NCBI Taxonomy" id="1169540"/>
    <lineage>
        <taxon>Eukaryota</taxon>
        <taxon>Sar</taxon>
        <taxon>Alveolata</taxon>
        <taxon>Colpodellida</taxon>
        <taxon>Vitrellaceae</taxon>
        <taxon>Vitrella</taxon>
    </lineage>
</organism>
<feature type="compositionally biased region" description="Polar residues" evidence="15">
    <location>
        <begin position="979"/>
        <end position="992"/>
    </location>
</feature>
<dbReference type="NCBIfam" id="NF009475">
    <property type="entry name" value="PRK12838.1"/>
    <property type="match status" value="1"/>
</dbReference>
<dbReference type="Gene3D" id="3.40.50.880">
    <property type="match status" value="1"/>
</dbReference>
<dbReference type="InterPro" id="IPR013815">
    <property type="entry name" value="ATP_grasp_subdomain_1"/>
</dbReference>
<proteinExistence type="inferred from homology"/>
<dbReference type="FunFam" id="3.50.30.20:FF:000002">
    <property type="entry name" value="Carbamoyl-phosphate synthase 1, mitochondrial"/>
    <property type="match status" value="1"/>
</dbReference>
<dbReference type="SUPFAM" id="SSF52335">
    <property type="entry name" value="Methylglyoxal synthase-like"/>
    <property type="match status" value="1"/>
</dbReference>
<dbReference type="Pfam" id="PF02787">
    <property type="entry name" value="CPSase_L_D3"/>
    <property type="match status" value="1"/>
</dbReference>
<evidence type="ECO:0000256" key="14">
    <source>
        <dbReference type="ARBA" id="ARBA00047359"/>
    </source>
</evidence>
<dbReference type="SMART" id="SM01097">
    <property type="entry name" value="CPSase_sm_chain"/>
    <property type="match status" value="1"/>
</dbReference>
<dbReference type="InterPro" id="IPR036480">
    <property type="entry name" value="CarbP_synth_ssu_N_sf"/>
</dbReference>
<evidence type="ECO:0000256" key="15">
    <source>
        <dbReference type="SAM" id="MobiDB-lite"/>
    </source>
</evidence>
<dbReference type="SUPFAM" id="SSF56059">
    <property type="entry name" value="Glutathione synthetase ATP-binding domain-like"/>
    <property type="match status" value="2"/>
</dbReference>
<dbReference type="InterPro" id="IPR036914">
    <property type="entry name" value="MGS-like_dom_sf"/>
</dbReference>
<dbReference type="InterPro" id="IPR017926">
    <property type="entry name" value="GATASE"/>
</dbReference>
<keyword evidence="11" id="KW-0460">Magnesium</keyword>
<dbReference type="InterPro" id="IPR036897">
    <property type="entry name" value="CarbamoylP_synth_lsu_oligo_sf"/>
</dbReference>
<dbReference type="Gene3D" id="3.50.30.20">
    <property type="entry name" value="Carbamoyl-phosphate synthase small subunit, N-terminal domain"/>
    <property type="match status" value="1"/>
</dbReference>
<dbReference type="SMART" id="SM01096">
    <property type="entry name" value="CPSase_L_D3"/>
    <property type="match status" value="1"/>
</dbReference>
<dbReference type="PRINTS" id="PR00096">
    <property type="entry name" value="GATASE"/>
</dbReference>
<dbReference type="PROSITE" id="PS00866">
    <property type="entry name" value="CPSASE_1"/>
    <property type="match status" value="2"/>
</dbReference>
<dbReference type="GO" id="GO:0006221">
    <property type="term" value="P:pyrimidine nucleotide biosynthetic process"/>
    <property type="evidence" value="ECO:0007669"/>
    <property type="project" value="UniProtKB-KW"/>
</dbReference>
<dbReference type="OMA" id="WSPFNGK"/>
<keyword evidence="13" id="KW-0464">Manganese</keyword>
<dbReference type="CDD" id="cd01744">
    <property type="entry name" value="GATase1_CPSase"/>
    <property type="match status" value="1"/>
</dbReference>
<dbReference type="SUPFAM" id="SSF52317">
    <property type="entry name" value="Class I glutamine amidotransferase-like"/>
    <property type="match status" value="1"/>
</dbReference>
<dbReference type="InterPro" id="IPR011607">
    <property type="entry name" value="MGS-like_dom"/>
</dbReference>
<dbReference type="FunFam" id="3.40.50.20:FF:000002">
    <property type="entry name" value="Carbamoyl-phosphate synthase large chain"/>
    <property type="match status" value="1"/>
</dbReference>
<comment type="cofactor">
    <cofactor evidence="1">
        <name>Mn(2+)</name>
        <dbReference type="ChEBI" id="CHEBI:29035"/>
    </cofactor>
</comment>
<protein>
    <recommendedName>
        <fullName evidence="16 17">Carbamoyl phosphate synthase ATP-binding domain-containing protein</fullName>
    </recommendedName>
</protein>
<dbReference type="NCBIfam" id="NF003671">
    <property type="entry name" value="PRK05294.1"/>
    <property type="match status" value="1"/>
</dbReference>
<dbReference type="GO" id="GO:0005951">
    <property type="term" value="C:carbamoyl-phosphate synthase complex"/>
    <property type="evidence" value="ECO:0007669"/>
    <property type="project" value="TreeGrafter"/>
</dbReference>
<dbReference type="GO" id="GO:0004088">
    <property type="term" value="F:carbamoyl-phosphate synthase (glutamine-hydrolyzing) activity"/>
    <property type="evidence" value="ECO:0007669"/>
    <property type="project" value="InterPro"/>
</dbReference>
<dbReference type="STRING" id="1169540.A0A0G4FKX1"/>
<evidence type="ECO:0000256" key="5">
    <source>
        <dbReference type="ARBA" id="ARBA00022598"/>
    </source>
</evidence>
<dbReference type="Gene3D" id="3.30.470.20">
    <property type="entry name" value="ATP-grasp fold, B domain"/>
    <property type="match status" value="2"/>
</dbReference>
<dbReference type="GO" id="GO:0005524">
    <property type="term" value="F:ATP binding"/>
    <property type="evidence" value="ECO:0007669"/>
    <property type="project" value="UniProtKB-KW"/>
</dbReference>
<dbReference type="GO" id="GO:0006541">
    <property type="term" value="P:glutamine metabolic process"/>
    <property type="evidence" value="ECO:0007669"/>
    <property type="project" value="InterPro"/>
</dbReference>
<dbReference type="VEuPathDB" id="CryptoDB:Vbra_21417"/>
<dbReference type="SUPFAM" id="SSF52021">
    <property type="entry name" value="Carbamoyl phosphate synthetase, small subunit N-terminal domain"/>
    <property type="match status" value="1"/>
</dbReference>
<dbReference type="FunFam" id="3.40.50.20:FF:000001">
    <property type="entry name" value="Carbamoyl-phosphate synthase large chain"/>
    <property type="match status" value="1"/>
</dbReference>
<keyword evidence="9" id="KW-0547">Nucleotide-binding</keyword>
<dbReference type="PROSITE" id="PS00867">
    <property type="entry name" value="CPSASE_2"/>
    <property type="match status" value="1"/>
</dbReference>
<dbReference type="CDD" id="cd01423">
    <property type="entry name" value="MGS_CPS_I_III"/>
    <property type="match status" value="1"/>
</dbReference>
<dbReference type="InterPro" id="IPR002474">
    <property type="entry name" value="CarbamoylP_synth_ssu_N"/>
</dbReference>
<evidence type="ECO:0000256" key="6">
    <source>
        <dbReference type="ARBA" id="ARBA00022605"/>
    </source>
</evidence>
<dbReference type="Pfam" id="PF02786">
    <property type="entry name" value="CPSase_L_D2"/>
    <property type="match status" value="2"/>
</dbReference>
<dbReference type="HAMAP" id="MF_01209">
    <property type="entry name" value="CPSase_S_chain"/>
    <property type="match status" value="1"/>
</dbReference>
<dbReference type="NCBIfam" id="TIGR01368">
    <property type="entry name" value="CPSaseIIsmall"/>
    <property type="match status" value="1"/>
</dbReference>
<evidence type="ECO:0000256" key="1">
    <source>
        <dbReference type="ARBA" id="ARBA00001936"/>
    </source>
</evidence>
<dbReference type="InParanoid" id="A0A0G4FKX1"/>
<evidence type="ECO:0000256" key="12">
    <source>
        <dbReference type="ARBA" id="ARBA00022975"/>
    </source>
</evidence>
<dbReference type="PANTHER" id="PTHR11405:SF5">
    <property type="entry name" value="CAD PROTEIN"/>
    <property type="match status" value="1"/>
</dbReference>
<dbReference type="GO" id="GO:0006207">
    <property type="term" value="P:'de novo' pyrimidine nucleobase biosynthetic process"/>
    <property type="evidence" value="ECO:0007669"/>
    <property type="project" value="InterPro"/>
</dbReference>
<keyword evidence="6" id="KW-0028">Amino-acid biosynthesis</keyword>
<comment type="similarity">
    <text evidence="3">Belongs to the CarB family.</text>
</comment>
<dbReference type="FunFam" id="3.30.1490.20:FF:000001">
    <property type="entry name" value="Carbamoyl-phosphate synthase large chain"/>
    <property type="match status" value="1"/>
</dbReference>
<dbReference type="PhylomeDB" id="A0A0G4FKX1"/>
<dbReference type="SUPFAM" id="SSF48108">
    <property type="entry name" value="Carbamoyl phosphate synthetase, large subunit connection domain"/>
    <property type="match status" value="1"/>
</dbReference>
<feature type="domain" description="Carbamoyl phosphate synthase ATP-binding" evidence="17">
    <location>
        <begin position="1397"/>
        <end position="1404"/>
    </location>
</feature>
<evidence type="ECO:0000256" key="8">
    <source>
        <dbReference type="ARBA" id="ARBA00022737"/>
    </source>
</evidence>
<dbReference type="Gene3D" id="3.40.50.1380">
    <property type="entry name" value="Methylglyoxal synthase-like domain"/>
    <property type="match status" value="1"/>
</dbReference>
<gene>
    <name evidence="18" type="ORF">Vbra_21417</name>
</gene>
<accession>A0A0G4FKX1</accession>
<dbReference type="InterPro" id="IPR005479">
    <property type="entry name" value="CPAse_ATP-bd"/>
</dbReference>
<comment type="catalytic activity">
    <reaction evidence="14">
        <text>hydrogencarbonate + NH4(+) + 2 ATP = carbamoyl phosphate + 2 ADP + phosphate + 2 H(+)</text>
        <dbReference type="Rhea" id="RHEA:18029"/>
        <dbReference type="ChEBI" id="CHEBI:15378"/>
        <dbReference type="ChEBI" id="CHEBI:17544"/>
        <dbReference type="ChEBI" id="CHEBI:28938"/>
        <dbReference type="ChEBI" id="CHEBI:30616"/>
        <dbReference type="ChEBI" id="CHEBI:43474"/>
        <dbReference type="ChEBI" id="CHEBI:58228"/>
        <dbReference type="ChEBI" id="CHEBI:456216"/>
        <dbReference type="EC" id="6.3.4.16"/>
    </reaction>
</comment>
<dbReference type="Proteomes" id="UP000041254">
    <property type="component" value="Unassembled WGS sequence"/>
</dbReference>
<dbReference type="InterPro" id="IPR029062">
    <property type="entry name" value="Class_I_gatase-like"/>
</dbReference>
<comment type="pathway">
    <text evidence="2">Amino-acid biosynthesis; L-arginine biosynthesis.</text>
</comment>
<dbReference type="SUPFAM" id="SSF52440">
    <property type="entry name" value="PreATP-grasp domain"/>
    <property type="match status" value="2"/>
</dbReference>
<dbReference type="PANTHER" id="PTHR11405">
    <property type="entry name" value="CARBAMOYLTRANSFERASE FAMILY MEMBER"/>
    <property type="match status" value="1"/>
</dbReference>
<keyword evidence="19" id="KW-1185">Reference proteome</keyword>
<evidence type="ECO:0000256" key="7">
    <source>
        <dbReference type="ARBA" id="ARBA00022723"/>
    </source>
</evidence>
<dbReference type="InterPro" id="IPR016185">
    <property type="entry name" value="PreATP-grasp_dom_sf"/>
</dbReference>
<dbReference type="PRINTS" id="PR00098">
    <property type="entry name" value="CPSASE"/>
</dbReference>
<dbReference type="FunFam" id="1.10.1030.10:FF:000002">
    <property type="entry name" value="Carbamoyl-phosphate synthase large chain"/>
    <property type="match status" value="1"/>
</dbReference>
<dbReference type="InterPro" id="IPR035686">
    <property type="entry name" value="CPSase_GATase1"/>
</dbReference>
<dbReference type="Gene3D" id="1.10.1030.10">
    <property type="entry name" value="Carbamoyl-phosphate synthetase, large subunit oligomerisation domain"/>
    <property type="match status" value="1"/>
</dbReference>
<evidence type="ECO:0000256" key="11">
    <source>
        <dbReference type="ARBA" id="ARBA00022842"/>
    </source>
</evidence>
<feature type="region of interest" description="Disordered" evidence="15">
    <location>
        <begin position="975"/>
        <end position="1004"/>
    </location>
</feature>
<dbReference type="PRINTS" id="PR00097">
    <property type="entry name" value="ANTSNTHASEII"/>
</dbReference>
<feature type="compositionally biased region" description="Polar residues" evidence="15">
    <location>
        <begin position="203"/>
        <end position="219"/>
    </location>
</feature>
<evidence type="ECO:0000256" key="4">
    <source>
        <dbReference type="ARBA" id="ARBA00022571"/>
    </source>
</evidence>
<evidence type="ECO:0000256" key="3">
    <source>
        <dbReference type="ARBA" id="ARBA00009799"/>
    </source>
</evidence>
<evidence type="ECO:0000256" key="10">
    <source>
        <dbReference type="ARBA" id="ARBA00022840"/>
    </source>
</evidence>
<evidence type="ECO:0000256" key="9">
    <source>
        <dbReference type="ARBA" id="ARBA00022741"/>
    </source>
</evidence>
<dbReference type="OrthoDB" id="1924069at2759"/>
<dbReference type="FunFam" id="3.30.470.20:FF:000001">
    <property type="entry name" value="Carbamoyl-phosphate synthase large chain"/>
    <property type="match status" value="1"/>
</dbReference>
<evidence type="ECO:0000313" key="18">
    <source>
        <dbReference type="EMBL" id="CEM14616.1"/>
    </source>
</evidence>
<dbReference type="Pfam" id="PF00988">
    <property type="entry name" value="CPSase_sm_chain"/>
    <property type="match status" value="1"/>
</dbReference>
<dbReference type="EMBL" id="CDMY01000456">
    <property type="protein sequence ID" value="CEM14616.1"/>
    <property type="molecule type" value="Genomic_DNA"/>
</dbReference>
<keyword evidence="12" id="KW-0665">Pyrimidine biosynthesis</keyword>
<dbReference type="InterPro" id="IPR006274">
    <property type="entry name" value="CarbamoylP_synth_ssu"/>
</dbReference>
<feature type="region of interest" description="Disordered" evidence="15">
    <location>
        <begin position="203"/>
        <end position="223"/>
    </location>
</feature>
<dbReference type="Pfam" id="PF00117">
    <property type="entry name" value="GATase"/>
    <property type="match status" value="1"/>
</dbReference>
<dbReference type="GO" id="GO:0004087">
    <property type="term" value="F:carbamoyl-phosphate synthase (ammonia) activity"/>
    <property type="evidence" value="ECO:0007669"/>
    <property type="project" value="UniProtKB-EC"/>
</dbReference>
<dbReference type="Gene3D" id="3.30.1490.20">
    <property type="entry name" value="ATP-grasp fold, A domain"/>
    <property type="match status" value="1"/>
</dbReference>
<evidence type="ECO:0000259" key="16">
    <source>
        <dbReference type="PROSITE" id="PS00866"/>
    </source>
</evidence>
<keyword evidence="7" id="KW-0479">Metal-binding</keyword>
<dbReference type="SMART" id="SM00851">
    <property type="entry name" value="MGS"/>
    <property type="match status" value="1"/>
</dbReference>
<keyword evidence="8" id="KW-0677">Repeat</keyword>
<dbReference type="GO" id="GO:0006526">
    <property type="term" value="P:L-arginine biosynthetic process"/>
    <property type="evidence" value="ECO:0007669"/>
    <property type="project" value="UniProtKB-KW"/>
</dbReference>
<evidence type="ECO:0000313" key="19">
    <source>
        <dbReference type="Proteomes" id="UP000041254"/>
    </source>
</evidence>
<dbReference type="FunFam" id="3.30.470.20:FF:000051">
    <property type="entry name" value="Carbamoyl phosphate synthetase II"/>
    <property type="match status" value="1"/>
</dbReference>
<feature type="domain" description="Carbamoyl phosphate synthase ATP-binding" evidence="16">
    <location>
        <begin position="587"/>
        <end position="601"/>
    </location>
</feature>
<dbReference type="GO" id="GO:0046872">
    <property type="term" value="F:metal ion binding"/>
    <property type="evidence" value="ECO:0007669"/>
    <property type="project" value="UniProtKB-KW"/>
</dbReference>
<dbReference type="InterPro" id="IPR005483">
    <property type="entry name" value="CPSase_dom"/>
</dbReference>
<evidence type="ECO:0000259" key="17">
    <source>
        <dbReference type="PROSITE" id="PS00867"/>
    </source>
</evidence>
<dbReference type="Pfam" id="PF02142">
    <property type="entry name" value="MGS"/>
    <property type="match status" value="1"/>
</dbReference>
<sequence length="1644" mass="182533">MIVRKSLTDHYFRHLLGSEGEEVSLKPARLVLEDKKEFTGYSFGYDKSVAGEVVFNTGMVGYPESLTDPSYAGQLLVLTYPLVGNYGVPDDEKDDFGLPKHFEGDRIHVTALIVADYSFSVSHYTAKRTLAEWLQEQRVPGIAGVDTRALTKHIREKGSMLGKLLIGDDVDNPECIAWVNPNETNLVAQVSHKEVRDFCEPVASQQDGVPPDTNGTPNGVSERDNRAPVRIVGVDCGMKHNIIRHLVHFMPYRVNLRVVPWDYPFGDEPMDGLFLSNGPGDPTFCKVTVENIRKVMQRGLPIFGICLGNQLLALAAGASTFKMKFGNRGMNQPVIDMRTTRCYISPQNHGYAVDPETLPPQWMQFFINANDQSNEGIIHRSNPWFSVQFHPEAAGGPTDTWFLFHDFLRAVMDPKLIPVTTVPVHFPQSTLKVLILGSGGLSIGQAGEFDYSGSQCIKALKQANIYSVLINPNIATVQTSKGLADRVYFLPVTPQFVEEVIKKERPDGILCTFGGQTALNCAVQLDKKGVFKKYGCKVLGTPIAAIIKTEDRDVFAQELKKIGERCAESFAANSIEESVVAAKRLGYPVLVRAAFALGGLGSGFAADEKALLKLVHEAFAHSDQVLIDKSLKGWKEVEYEVVRDSKDNCITVCNMENFDPLGIHTGDSIVVAPSQTLSNKEYYKLRETAIKVIRHFGIVGECNIQYAVDPYSQDYCIVEVNARLSRSSALASKATGYPLAYVAAKLALGQDLVQVRNSVTRSTTACFEPSLDYVVTKIPRWDLRKFGLVDTKMGSAMKSVGEVMAIGRTFEESMQKALRMVEESAHGFDPKTEVFPDKEALNAELQNPSPKRIWAIAQAFDEGYDVESIHQMTKIDRWFLAKLKQINDTRVHLTNMSISDLTPDIIRHAKTIGFADKQIGTWLRPEASEMEVRALRTEFNVRPWVKQIDTLAAEFPAQTNYLYLTYQGCEHDVEPTAESAPSFSPYYNMTPPSDSPRDPRGHPHPYPMMRHHLSISPQQTQEAMVHRHGVHGHEMMNGNAYGPTAHGQYFGDGLGGDSPTLTESTSRSRARMSLRLESTDGHVYAKAAMGSTPAIPGMGLMRTSSGGIGSTIRGPEQQPVIVLGCGCYRIGSSVEFDWSAMSAVKTLRELGHKAIVVNCNPETVSTDFDESDRLYFEDLSLESVLDIYEFEDPLGIILCVGGQTPNNLALGLRRHKCRILGTSVESIDTAEDRHKFSKLCDSLGVDQPPWSAFTTFDEALQFAKKVEFPVLVRPSYVLSGAAMRVVTDPSDLKSFLQEAAVVSREHPVVISKYIENAKEVEMDAVAADGEIVNYAISEHVENAGVHSGDATLVLPAQKLYVETIRRVKKISQKIARALLITGPFNIQFMCKQNEVKVIECNLRASRTFPFISKTFNTNFIELATRIMVRAPWRAAHIHLVDLEYVGVKAPMFSFTRLRGADPVLGVEMRSTGEVACYGSTKFEAFMKALTSTGIKPPKSNILLSTGPLHSKVEFLPYARLLNLMGFKIYATQGTYEFLHSHGLTMNEEELVLLHKPSTGEEPNAKTYIVEGKIEMVINVPESMESRALTDGFQIRRTAIDRGVPLLTDIKLASLLVDSLHRKWHRESNGKTFFEIKSYDEYTSK</sequence>